<dbReference type="GeneID" id="67511035"/>
<evidence type="ECO:0000256" key="1">
    <source>
        <dbReference type="ARBA" id="ARBA00008791"/>
    </source>
</evidence>
<dbReference type="EMBL" id="CP016896">
    <property type="protein sequence ID" value="APV35582.1"/>
    <property type="molecule type" value="Genomic_DNA"/>
</dbReference>
<name>A0A1P8EHA8_9GAMM</name>
<dbReference type="PANTHER" id="PTHR46268">
    <property type="entry name" value="STRESS RESPONSE PROTEIN NHAX"/>
    <property type="match status" value="1"/>
</dbReference>
<dbReference type="InterPro" id="IPR006016">
    <property type="entry name" value="UspA"/>
</dbReference>
<evidence type="ECO:0000313" key="4">
    <source>
        <dbReference type="Proteomes" id="UP000185674"/>
    </source>
</evidence>
<dbReference type="AlphaFoldDB" id="A0A1P8EHA8"/>
<dbReference type="PRINTS" id="PR01438">
    <property type="entry name" value="UNVRSLSTRESS"/>
</dbReference>
<dbReference type="Proteomes" id="UP000185674">
    <property type="component" value="Chromosome"/>
</dbReference>
<evidence type="ECO:0000256" key="2">
    <source>
        <dbReference type="PIRNR" id="PIRNR006276"/>
    </source>
</evidence>
<dbReference type="eggNOG" id="COG0589">
    <property type="taxonomic scope" value="Bacteria"/>
</dbReference>
<comment type="similarity">
    <text evidence="1 2">Belongs to the universal stress protein A family.</text>
</comment>
<dbReference type="CDD" id="cd00293">
    <property type="entry name" value="USP-like"/>
    <property type="match status" value="1"/>
</dbReference>
<dbReference type="Pfam" id="PF00582">
    <property type="entry name" value="Usp"/>
    <property type="match status" value="1"/>
</dbReference>
<organism evidence="3 4">
    <name type="scientific">Acinetobacter soli</name>
    <dbReference type="NCBI Taxonomy" id="487316"/>
    <lineage>
        <taxon>Bacteria</taxon>
        <taxon>Pseudomonadati</taxon>
        <taxon>Pseudomonadota</taxon>
        <taxon>Gammaproteobacteria</taxon>
        <taxon>Moraxellales</taxon>
        <taxon>Moraxellaceae</taxon>
        <taxon>Acinetobacter</taxon>
    </lineage>
</organism>
<evidence type="ECO:0000313" key="3">
    <source>
        <dbReference type="EMBL" id="APV35582.1"/>
    </source>
</evidence>
<dbReference type="KEGG" id="asol:BEN76_05930"/>
<dbReference type="PIRSF" id="PIRSF006276">
    <property type="entry name" value="UspA"/>
    <property type="match status" value="1"/>
</dbReference>
<dbReference type="GO" id="GO:0005737">
    <property type="term" value="C:cytoplasm"/>
    <property type="evidence" value="ECO:0007669"/>
    <property type="project" value="UniProtKB-SubCell"/>
</dbReference>
<gene>
    <name evidence="3" type="ORF">BEN76_05930</name>
</gene>
<comment type="subcellular location">
    <subcellularLocation>
        <location evidence="2">Cytoplasm</location>
    </subcellularLocation>
</comment>
<dbReference type="PANTHER" id="PTHR46268:SF6">
    <property type="entry name" value="UNIVERSAL STRESS PROTEIN UP12"/>
    <property type="match status" value="1"/>
</dbReference>
<proteinExistence type="inferred from homology"/>
<dbReference type="STRING" id="487316.BEN76_05930"/>
<accession>A0A1P8EHA8</accession>
<dbReference type="Gene3D" id="3.40.50.620">
    <property type="entry name" value="HUPs"/>
    <property type="match status" value="1"/>
</dbReference>
<reference evidence="3 4" key="1">
    <citation type="submission" date="2016-08" db="EMBL/GenBank/DDBJ databases">
        <title>Complete genome sequence of Acinetobacter baylyi strain GFJ2.</title>
        <authorList>
            <person name="Tabata M."/>
            <person name="Kuboki S."/>
            <person name="Gibu N."/>
            <person name="Kinouchi Y."/>
            <person name="Vangnai A."/>
            <person name="Kasai D."/>
            <person name="Fukuda M."/>
        </authorList>
    </citation>
    <scope>NUCLEOTIDE SEQUENCE [LARGE SCALE GENOMIC DNA]</scope>
    <source>
        <strain evidence="3 4">GFJ2</strain>
    </source>
</reference>
<dbReference type="RefSeq" id="WP_004937265.1">
    <property type="nucleotide sequence ID" value="NZ_BBNM01000004.1"/>
</dbReference>
<keyword evidence="2" id="KW-0963">Cytoplasm</keyword>
<dbReference type="SUPFAM" id="SSF52402">
    <property type="entry name" value="Adenine nucleotide alpha hydrolases-like"/>
    <property type="match status" value="1"/>
</dbReference>
<dbReference type="InterPro" id="IPR014729">
    <property type="entry name" value="Rossmann-like_a/b/a_fold"/>
</dbReference>
<protein>
    <recommendedName>
        <fullName evidence="2">Universal stress protein</fullName>
    </recommendedName>
</protein>
<sequence>MSYQHILVPVDDSELSEIATRHALFIAQAFGSRVTVMSVVAVDPFVGVDFYKVAPAITNHFMDAEAHAQKHLEQIQQQFLAHQIDTDVKIIREEPTATGILNIADEVNADLIIMGSHGRSGLKKFVLGSVAQKVASESVVPVMIVKK</sequence>
<dbReference type="InterPro" id="IPR006015">
    <property type="entry name" value="Universal_stress_UspA"/>
</dbReference>